<proteinExistence type="predicted"/>
<dbReference type="EMBL" id="WWCX01000001">
    <property type="protein sequence ID" value="MYM92627.1"/>
    <property type="molecule type" value="Genomic_DNA"/>
</dbReference>
<comment type="caution">
    <text evidence="2">The sequence shown here is derived from an EMBL/GenBank/DDBJ whole genome shotgun (WGS) entry which is preliminary data.</text>
</comment>
<accession>A0A845GIP2</accession>
<organism evidence="2 3">
    <name type="scientific">Duganella vulcania</name>
    <dbReference type="NCBI Taxonomy" id="2692166"/>
    <lineage>
        <taxon>Bacteria</taxon>
        <taxon>Pseudomonadati</taxon>
        <taxon>Pseudomonadota</taxon>
        <taxon>Betaproteobacteria</taxon>
        <taxon>Burkholderiales</taxon>
        <taxon>Oxalobacteraceae</taxon>
        <taxon>Telluria group</taxon>
        <taxon>Duganella</taxon>
    </lineage>
</organism>
<evidence type="ECO:0000313" key="2">
    <source>
        <dbReference type="EMBL" id="MYM92627.1"/>
    </source>
</evidence>
<evidence type="ECO:0000313" key="3">
    <source>
        <dbReference type="Proteomes" id="UP000447355"/>
    </source>
</evidence>
<evidence type="ECO:0000256" key="1">
    <source>
        <dbReference type="SAM" id="Phobius"/>
    </source>
</evidence>
<feature type="transmembrane region" description="Helical" evidence="1">
    <location>
        <begin position="28"/>
        <end position="45"/>
    </location>
</feature>
<protein>
    <submittedName>
        <fullName evidence="2">Uncharacterized protein</fullName>
    </submittedName>
</protein>
<name>A0A845GIP2_9BURK</name>
<reference evidence="2" key="1">
    <citation type="submission" date="2019-12" db="EMBL/GenBank/DDBJ databases">
        <title>Novel species isolated from a subtropical stream in China.</title>
        <authorList>
            <person name="Lu H."/>
        </authorList>
    </citation>
    <scope>NUCLEOTIDE SEQUENCE [LARGE SCALE GENOMIC DNA]</scope>
    <source>
        <strain evidence="2">FT81W</strain>
    </source>
</reference>
<dbReference type="Proteomes" id="UP000447355">
    <property type="component" value="Unassembled WGS sequence"/>
</dbReference>
<dbReference type="AlphaFoldDB" id="A0A845GIP2"/>
<keyword evidence="1" id="KW-1133">Transmembrane helix</keyword>
<keyword evidence="1" id="KW-0812">Transmembrane</keyword>
<dbReference type="RefSeq" id="WP_161081887.1">
    <property type="nucleotide sequence ID" value="NZ_WWCX01000001.1"/>
</dbReference>
<keyword evidence="1" id="KW-0472">Membrane</keyword>
<sequence length="65" mass="6969">MKPKYIFWAGAIAFALLALRCALNGQQYMALFTAACAIAGAANALRPDADRRATRADLKKLLGVD</sequence>
<gene>
    <name evidence="2" type="ORF">GTP90_01985</name>
</gene>